<evidence type="ECO:0000313" key="4">
    <source>
        <dbReference type="Proteomes" id="UP000271162"/>
    </source>
</evidence>
<feature type="compositionally biased region" description="Acidic residues" evidence="2">
    <location>
        <begin position="189"/>
        <end position="198"/>
    </location>
</feature>
<evidence type="ECO:0000256" key="1">
    <source>
        <dbReference type="SAM" id="Coils"/>
    </source>
</evidence>
<organism evidence="5">
    <name type="scientific">Nippostrongylus brasiliensis</name>
    <name type="common">Rat hookworm</name>
    <dbReference type="NCBI Taxonomy" id="27835"/>
    <lineage>
        <taxon>Eukaryota</taxon>
        <taxon>Metazoa</taxon>
        <taxon>Ecdysozoa</taxon>
        <taxon>Nematoda</taxon>
        <taxon>Chromadorea</taxon>
        <taxon>Rhabditida</taxon>
        <taxon>Rhabditina</taxon>
        <taxon>Rhabditomorpha</taxon>
        <taxon>Strongyloidea</taxon>
        <taxon>Heligmosomidae</taxon>
        <taxon>Nippostrongylus</taxon>
    </lineage>
</organism>
<name>A0A0N4Y9C1_NIPBR</name>
<gene>
    <name evidence="3" type="ORF">NBR_LOCUS12892</name>
</gene>
<dbReference type="WBParaSite" id="NBR_0001289101-mRNA-1">
    <property type="protein sequence ID" value="NBR_0001289101-mRNA-1"/>
    <property type="gene ID" value="NBR_0001289101"/>
</dbReference>
<dbReference type="AlphaFoldDB" id="A0A0N4Y9C1"/>
<reference evidence="3 4" key="2">
    <citation type="submission" date="2018-11" db="EMBL/GenBank/DDBJ databases">
        <authorList>
            <consortium name="Pathogen Informatics"/>
        </authorList>
    </citation>
    <scope>NUCLEOTIDE SEQUENCE [LARGE SCALE GENOMIC DNA]</scope>
</reference>
<evidence type="ECO:0000313" key="3">
    <source>
        <dbReference type="EMBL" id="VDL76481.1"/>
    </source>
</evidence>
<feature type="region of interest" description="Disordered" evidence="2">
    <location>
        <begin position="171"/>
        <end position="198"/>
    </location>
</feature>
<dbReference type="OMA" id="MVNFAKI"/>
<keyword evidence="4" id="KW-1185">Reference proteome</keyword>
<dbReference type="EMBL" id="UYSL01020885">
    <property type="protein sequence ID" value="VDL76481.1"/>
    <property type="molecule type" value="Genomic_DNA"/>
</dbReference>
<feature type="compositionally biased region" description="Polar residues" evidence="2">
    <location>
        <begin position="133"/>
        <end position="145"/>
    </location>
</feature>
<evidence type="ECO:0000256" key="2">
    <source>
        <dbReference type="SAM" id="MobiDB-lite"/>
    </source>
</evidence>
<reference evidence="5" key="1">
    <citation type="submission" date="2017-02" db="UniProtKB">
        <authorList>
            <consortium name="WormBaseParasite"/>
        </authorList>
    </citation>
    <scope>IDENTIFICATION</scope>
</reference>
<feature type="region of interest" description="Disordered" evidence="2">
    <location>
        <begin position="117"/>
        <end position="154"/>
    </location>
</feature>
<dbReference type="Proteomes" id="UP000271162">
    <property type="component" value="Unassembled WGS sequence"/>
</dbReference>
<dbReference type="CDD" id="cd14686">
    <property type="entry name" value="bZIP"/>
    <property type="match status" value="1"/>
</dbReference>
<keyword evidence="1" id="KW-0175">Coiled coil</keyword>
<feature type="coiled-coil region" evidence="1">
    <location>
        <begin position="6"/>
        <end position="83"/>
    </location>
</feature>
<protein>
    <submittedName>
        <fullName evidence="5">Protein SIX6OS1</fullName>
    </submittedName>
</protein>
<sequence>QEKNAIAELKSRLDQLEAENVVLEQEETKLKRELELQTETPMRVFLTGFAKVMTRTYEMQDRLKEARKVYKELKDEENERRLKAGANDYDVFDATFMSQDLSLAKVAEQAALAELPTTKPPVHLNSVEDESGSACTSSASEHSPASPQPPQNTEEDVLMARTDAVNQYVAQQAESVSRISEVGSNAGEDNMETDNNDMNETVDVDADTMQNKEVRAGDFSDDESVMDATHDDVEANVSMDEDDQMEEEATTPAQALVVENSPKAVQHAPKPSPKAALGVKKNVTLLGNRLSSQNEPIGARLQTAPVSQASDEYFNRLVSGSQSPVSDDENFNFNMNDGNNEFDPTEVLNISTNSNDPGGDFLTLMQSKNEKKEKLRKGNSTTRTAAGGDFVFDFGSTSQMGSGGAGDFQFNFGEEPEQNGGTTGGFNLFGF</sequence>
<evidence type="ECO:0000313" key="5">
    <source>
        <dbReference type="WBParaSite" id="NBR_0001289101-mRNA-1"/>
    </source>
</evidence>
<accession>A0A0N4Y9C1</accession>
<proteinExistence type="predicted"/>